<evidence type="ECO:0008006" key="2">
    <source>
        <dbReference type="Google" id="ProtNLM"/>
    </source>
</evidence>
<gene>
    <name evidence="1" type="ORF">LCGC14_0228700</name>
</gene>
<name>A0A0F9WVS9_9ZZZZ</name>
<organism evidence="1">
    <name type="scientific">marine sediment metagenome</name>
    <dbReference type="NCBI Taxonomy" id="412755"/>
    <lineage>
        <taxon>unclassified sequences</taxon>
        <taxon>metagenomes</taxon>
        <taxon>ecological metagenomes</taxon>
    </lineage>
</organism>
<accession>A0A0F9WVS9</accession>
<reference evidence="1" key="1">
    <citation type="journal article" date="2015" name="Nature">
        <title>Complex archaea that bridge the gap between prokaryotes and eukaryotes.</title>
        <authorList>
            <person name="Spang A."/>
            <person name="Saw J.H."/>
            <person name="Jorgensen S.L."/>
            <person name="Zaremba-Niedzwiedzka K."/>
            <person name="Martijn J."/>
            <person name="Lind A.E."/>
            <person name="van Eijk R."/>
            <person name="Schleper C."/>
            <person name="Guy L."/>
            <person name="Ettema T.J."/>
        </authorList>
    </citation>
    <scope>NUCLEOTIDE SEQUENCE</scope>
</reference>
<sequence>MTQISITGIFVLDRDIEEFKPDFVLSITDLDGCDQEIALDVLAKAAVPYHHMGFYDVPRLLNGCVPPNLPDMTDMMAVLDYELPVAPERIMVHCHAGVSRSPAVALIALAHLSTRAGKSSPEEGRRIARQVFEAQPMSQPNKRILDLAQQLFGEMGEAMVLEGIKLREECDYGQVDVENIW</sequence>
<evidence type="ECO:0000313" key="1">
    <source>
        <dbReference type="EMBL" id="KKN90501.1"/>
    </source>
</evidence>
<dbReference type="PROSITE" id="PS00383">
    <property type="entry name" value="TYR_PHOSPHATASE_1"/>
    <property type="match status" value="1"/>
</dbReference>
<proteinExistence type="predicted"/>
<dbReference type="InterPro" id="IPR016130">
    <property type="entry name" value="Tyr_Pase_AS"/>
</dbReference>
<dbReference type="InterPro" id="IPR029021">
    <property type="entry name" value="Prot-tyrosine_phosphatase-like"/>
</dbReference>
<comment type="caution">
    <text evidence="1">The sequence shown here is derived from an EMBL/GenBank/DDBJ whole genome shotgun (WGS) entry which is preliminary data.</text>
</comment>
<dbReference type="EMBL" id="LAZR01000110">
    <property type="protein sequence ID" value="KKN90501.1"/>
    <property type="molecule type" value="Genomic_DNA"/>
</dbReference>
<dbReference type="SUPFAM" id="SSF52799">
    <property type="entry name" value="(Phosphotyrosine protein) phosphatases II"/>
    <property type="match status" value="1"/>
</dbReference>
<protein>
    <recommendedName>
        <fullName evidence="2">Tyrosine specific protein phosphatases domain-containing protein</fullName>
    </recommendedName>
</protein>
<dbReference type="Gene3D" id="3.90.190.10">
    <property type="entry name" value="Protein tyrosine phosphatase superfamily"/>
    <property type="match status" value="1"/>
</dbReference>
<dbReference type="AlphaFoldDB" id="A0A0F9WVS9"/>